<dbReference type="Pfam" id="PF09397">
    <property type="entry name" value="FtsK_gamma"/>
    <property type="match status" value="1"/>
</dbReference>
<proteinExistence type="predicted"/>
<dbReference type="SUPFAM" id="SSF46785">
    <property type="entry name" value="Winged helix' DNA-binding domain"/>
    <property type="match status" value="1"/>
</dbReference>
<feature type="domain" description="FtsK gamma" evidence="1">
    <location>
        <begin position="275"/>
        <end position="341"/>
    </location>
</feature>
<name>A0ABP7XHY3_9ACTN</name>
<evidence type="ECO:0000313" key="3">
    <source>
        <dbReference type="Proteomes" id="UP001501495"/>
    </source>
</evidence>
<reference evidence="3" key="1">
    <citation type="journal article" date="2019" name="Int. J. Syst. Evol. Microbiol.">
        <title>The Global Catalogue of Microorganisms (GCM) 10K type strain sequencing project: providing services to taxonomists for standard genome sequencing and annotation.</title>
        <authorList>
            <consortium name="The Broad Institute Genomics Platform"/>
            <consortium name="The Broad Institute Genome Sequencing Center for Infectious Disease"/>
            <person name="Wu L."/>
            <person name="Ma J."/>
        </authorList>
    </citation>
    <scope>NUCLEOTIDE SEQUENCE [LARGE SCALE GENOMIC DNA]</scope>
    <source>
        <strain evidence="3">JCM 16703</strain>
    </source>
</reference>
<protein>
    <recommendedName>
        <fullName evidence="1">FtsK gamma domain-containing protein</fullName>
    </recommendedName>
</protein>
<dbReference type="RefSeq" id="WP_344733016.1">
    <property type="nucleotide sequence ID" value="NZ_BAAAZH010000012.1"/>
</dbReference>
<dbReference type="Proteomes" id="UP001501495">
    <property type="component" value="Unassembled WGS sequence"/>
</dbReference>
<dbReference type="EMBL" id="BAAAZH010000012">
    <property type="protein sequence ID" value="GAA4117478.1"/>
    <property type="molecule type" value="Genomic_DNA"/>
</dbReference>
<dbReference type="InterPro" id="IPR050206">
    <property type="entry name" value="FtsK/SpoIIIE/SftA"/>
</dbReference>
<dbReference type="InterPro" id="IPR036388">
    <property type="entry name" value="WH-like_DNA-bd_sf"/>
</dbReference>
<keyword evidence="3" id="KW-1185">Reference proteome</keyword>
<evidence type="ECO:0000259" key="1">
    <source>
        <dbReference type="SMART" id="SM00843"/>
    </source>
</evidence>
<dbReference type="PANTHER" id="PTHR22683:SF41">
    <property type="entry name" value="DNA TRANSLOCASE FTSK"/>
    <property type="match status" value="1"/>
</dbReference>
<accession>A0ABP7XHY3</accession>
<evidence type="ECO:0000313" key="2">
    <source>
        <dbReference type="EMBL" id="GAA4117478.1"/>
    </source>
</evidence>
<dbReference type="InterPro" id="IPR018541">
    <property type="entry name" value="Ftsk_gamma"/>
</dbReference>
<comment type="caution">
    <text evidence="2">The sequence shown here is derived from an EMBL/GenBank/DDBJ whole genome shotgun (WGS) entry which is preliminary data.</text>
</comment>
<dbReference type="InterPro" id="IPR036390">
    <property type="entry name" value="WH_DNA-bd_sf"/>
</dbReference>
<dbReference type="SMART" id="SM00843">
    <property type="entry name" value="Ftsk_gamma"/>
    <property type="match status" value="1"/>
</dbReference>
<dbReference type="PANTHER" id="PTHR22683">
    <property type="entry name" value="SPORULATION PROTEIN RELATED"/>
    <property type="match status" value="1"/>
</dbReference>
<sequence length="356" mass="38393">MNFDAPALALAWLSVAQASGSDSTLPTLDRTVAVETFPTGVRLVATDRYVLLTAWVPALDADTVDEPTLAEAPDRVVVTQDADARGTGLLSYALKRARLGKDDEVPFGDLVVDLAFDVRLPVEAGADEPLDGLEPTFAVLAIPDVETVFLPIVVSDYPDWRRLLDGFDPVTTDRIALPLERLSRLGALRRWNDGPLRWTFGGETSVARVTLGMDYLESRVHTDRAPRVQGLVMPSKWTIGEPTPEPRRRPVAEDLRDTSGVSVLAPGSDGSLKVVDPIDRTLLADAAELVVTTRFGSTAMIQRKLRIGYALAGRVMDELERLGIVGPADGTNARDVLADRITTHLARALAGEAAGV</sequence>
<gene>
    <name evidence="2" type="ORF">GCM10022215_18200</name>
</gene>
<dbReference type="Gene3D" id="1.10.10.10">
    <property type="entry name" value="Winged helix-like DNA-binding domain superfamily/Winged helix DNA-binding domain"/>
    <property type="match status" value="1"/>
</dbReference>
<organism evidence="2 3">
    <name type="scientific">Nocardioides fonticola</name>
    <dbReference type="NCBI Taxonomy" id="450363"/>
    <lineage>
        <taxon>Bacteria</taxon>
        <taxon>Bacillati</taxon>
        <taxon>Actinomycetota</taxon>
        <taxon>Actinomycetes</taxon>
        <taxon>Propionibacteriales</taxon>
        <taxon>Nocardioidaceae</taxon>
        <taxon>Nocardioides</taxon>
    </lineage>
</organism>